<evidence type="ECO:0000313" key="2">
    <source>
        <dbReference type="EMBL" id="MCW6038099.1"/>
    </source>
</evidence>
<sequence length="168" mass="18387">MATRTTNASKFYIQFTGLDAKPLPIKSVTEVSYEAKVTGGEKPLESTKQGRSNRQTSSGGFDSSPTMTVEAYLCASEDSSSKVMYNWFNQAMPTSDGGSGDWAGSRRSGSVIVYDPDGKTEILRWNFFNAWVKTYSITDADCTGGELAVESYEFVCEKIVKQFSKLGS</sequence>
<dbReference type="Pfam" id="PF06841">
    <property type="entry name" value="Phage_T4_gp19"/>
    <property type="match status" value="1"/>
</dbReference>
<organism evidence="2 3">
    <name type="scientific">Spirulina subsalsa FACHB-351</name>
    <dbReference type="NCBI Taxonomy" id="234711"/>
    <lineage>
        <taxon>Bacteria</taxon>
        <taxon>Bacillati</taxon>
        <taxon>Cyanobacteriota</taxon>
        <taxon>Cyanophyceae</taxon>
        <taxon>Spirulinales</taxon>
        <taxon>Spirulinaceae</taxon>
        <taxon>Spirulina</taxon>
    </lineage>
</organism>
<dbReference type="InterPro" id="IPR010667">
    <property type="entry name" value="Phage_T4_Gp19"/>
</dbReference>
<dbReference type="RefSeq" id="WP_265265995.1">
    <property type="nucleotide sequence ID" value="NZ_JAIHOM010000109.1"/>
</dbReference>
<name>A0ABT3L9C3_9CYAN</name>
<dbReference type="PANTHER" id="PTHR38009:SF1">
    <property type="entry name" value="CONSERVED HYPOTHETICAL PHAGE TAIL PROTEIN"/>
    <property type="match status" value="1"/>
</dbReference>
<gene>
    <name evidence="2" type="ORF">K4A83_17740</name>
</gene>
<dbReference type="Proteomes" id="UP001526426">
    <property type="component" value="Unassembled WGS sequence"/>
</dbReference>
<dbReference type="PANTHER" id="PTHR38009">
    <property type="entry name" value="CONSERVED HYPOTHETICAL PHAGE TAIL PROTEIN"/>
    <property type="match status" value="1"/>
</dbReference>
<dbReference type="EMBL" id="JAIHOM010000109">
    <property type="protein sequence ID" value="MCW6038099.1"/>
    <property type="molecule type" value="Genomic_DNA"/>
</dbReference>
<proteinExistence type="predicted"/>
<feature type="compositionally biased region" description="Polar residues" evidence="1">
    <location>
        <begin position="46"/>
        <end position="63"/>
    </location>
</feature>
<evidence type="ECO:0000256" key="1">
    <source>
        <dbReference type="SAM" id="MobiDB-lite"/>
    </source>
</evidence>
<keyword evidence="3" id="KW-1185">Reference proteome</keyword>
<comment type="caution">
    <text evidence="2">The sequence shown here is derived from an EMBL/GenBank/DDBJ whole genome shotgun (WGS) entry which is preliminary data.</text>
</comment>
<evidence type="ECO:0000313" key="3">
    <source>
        <dbReference type="Proteomes" id="UP001526426"/>
    </source>
</evidence>
<accession>A0ABT3L9C3</accession>
<dbReference type="InterPro" id="IPR011747">
    <property type="entry name" value="CHP02241"/>
</dbReference>
<protein>
    <submittedName>
        <fullName evidence="2">Phage tail protein</fullName>
    </submittedName>
</protein>
<feature type="region of interest" description="Disordered" evidence="1">
    <location>
        <begin position="36"/>
        <end position="63"/>
    </location>
</feature>
<reference evidence="2 3" key="1">
    <citation type="submission" date="2021-08" db="EMBL/GenBank/DDBJ databases">
        <title>Draft genome sequence of Spirulina subsalsa with high tolerance to salinity and hype-accumulation of phycocyanin.</title>
        <authorList>
            <person name="Pei H."/>
            <person name="Jiang L."/>
        </authorList>
    </citation>
    <scope>NUCLEOTIDE SEQUENCE [LARGE SCALE GENOMIC DNA]</scope>
    <source>
        <strain evidence="2 3">FACHB-351</strain>
    </source>
</reference>